<organism evidence="6 7">
    <name type="scientific">Prosthecomicrobium pneumaticum</name>
    <dbReference type="NCBI Taxonomy" id="81895"/>
    <lineage>
        <taxon>Bacteria</taxon>
        <taxon>Pseudomonadati</taxon>
        <taxon>Pseudomonadota</taxon>
        <taxon>Alphaproteobacteria</taxon>
        <taxon>Hyphomicrobiales</taxon>
        <taxon>Kaistiaceae</taxon>
        <taxon>Prosthecomicrobium</taxon>
    </lineage>
</organism>
<evidence type="ECO:0000313" key="6">
    <source>
        <dbReference type="EMBL" id="MBB5751454.1"/>
    </source>
</evidence>
<reference evidence="6 7" key="1">
    <citation type="submission" date="2020-08" db="EMBL/GenBank/DDBJ databases">
        <title>Genomic Encyclopedia of Type Strains, Phase IV (KMG-IV): sequencing the most valuable type-strain genomes for metagenomic binning, comparative biology and taxonomic classification.</title>
        <authorList>
            <person name="Goeker M."/>
        </authorList>
    </citation>
    <scope>NUCLEOTIDE SEQUENCE [LARGE SCALE GENOMIC DNA]</scope>
    <source>
        <strain evidence="6 7">DSM 16268</strain>
    </source>
</reference>
<accession>A0A7W9FKU9</accession>
<evidence type="ECO:0000256" key="2">
    <source>
        <dbReference type="ARBA" id="ARBA00022679"/>
    </source>
</evidence>
<evidence type="ECO:0000256" key="4">
    <source>
        <dbReference type="HAMAP-Rule" id="MF_01930"/>
    </source>
</evidence>
<feature type="binding site" evidence="4">
    <location>
        <begin position="93"/>
        <end position="96"/>
    </location>
    <ligand>
        <name>(6R)-10-formyltetrahydrofolate</name>
        <dbReference type="ChEBI" id="CHEBI:195366"/>
    </ligand>
</feature>
<dbReference type="UniPathway" id="UPA00074">
    <property type="reaction ID" value="UER00126"/>
</dbReference>
<gene>
    <name evidence="4" type="primary">purN</name>
    <name evidence="6" type="ORF">GGQ63_000497</name>
</gene>
<dbReference type="CDD" id="cd08645">
    <property type="entry name" value="FMT_core_GART"/>
    <property type="match status" value="1"/>
</dbReference>
<dbReference type="HAMAP" id="MF_01930">
    <property type="entry name" value="PurN"/>
    <property type="match status" value="1"/>
</dbReference>
<sequence length="223" mass="23336">MSAKLRVAVLISGRGSNMAALIEAAADPDYPAEIGLVLSNRPDAAGLARAAEAGLATAVVDHRAYADRAAFEAALDARLVEAGIEFVCLAGFMRLLTDGFVERWRDRMINIHPSLLPSFPGLHTHERAIAAGVKLHGCTVHFVRTEMDSGPIIAQAAVPVAPGDTPDTLGARVLKAEHGLYPLALALVAGGLVEVRGDVTTVIEGLPVATEEILVAPTIDLRG</sequence>
<dbReference type="GO" id="GO:0004644">
    <property type="term" value="F:phosphoribosylglycinamide formyltransferase activity"/>
    <property type="evidence" value="ECO:0007669"/>
    <property type="project" value="UniProtKB-UniRule"/>
</dbReference>
<keyword evidence="2 4" id="KW-0808">Transferase</keyword>
<evidence type="ECO:0000256" key="3">
    <source>
        <dbReference type="ARBA" id="ARBA00022755"/>
    </source>
</evidence>
<dbReference type="EMBL" id="JACHOO010000001">
    <property type="protein sequence ID" value="MBB5751454.1"/>
    <property type="molecule type" value="Genomic_DNA"/>
</dbReference>
<name>A0A7W9FKU9_9HYPH</name>
<evidence type="ECO:0000256" key="1">
    <source>
        <dbReference type="ARBA" id="ARBA00005054"/>
    </source>
</evidence>
<feature type="domain" description="Formyl transferase N-terminal" evidence="5">
    <location>
        <begin position="6"/>
        <end position="185"/>
    </location>
</feature>
<dbReference type="Proteomes" id="UP000523821">
    <property type="component" value="Unassembled WGS sequence"/>
</dbReference>
<keyword evidence="7" id="KW-1185">Reference proteome</keyword>
<dbReference type="AlphaFoldDB" id="A0A7W9FKU9"/>
<dbReference type="Pfam" id="PF00551">
    <property type="entry name" value="Formyl_trans_N"/>
    <property type="match status" value="1"/>
</dbReference>
<feature type="site" description="Raises pKa of active site His" evidence="4">
    <location>
        <position position="148"/>
    </location>
</feature>
<dbReference type="InterPro" id="IPR036477">
    <property type="entry name" value="Formyl_transf_N_sf"/>
</dbReference>
<keyword evidence="3 4" id="KW-0658">Purine biosynthesis</keyword>
<comment type="function">
    <text evidence="4">Catalyzes the transfer of a formyl group from 10-formyltetrahydrofolate to 5-phospho-ribosyl-glycinamide (GAR), producing 5-phospho-ribosyl-N-formylglycinamide (FGAR) and tetrahydrofolate.</text>
</comment>
<comment type="catalytic activity">
    <reaction evidence="4">
        <text>N(1)-(5-phospho-beta-D-ribosyl)glycinamide + (6R)-10-formyltetrahydrofolate = N(2)-formyl-N(1)-(5-phospho-beta-D-ribosyl)glycinamide + (6S)-5,6,7,8-tetrahydrofolate + H(+)</text>
        <dbReference type="Rhea" id="RHEA:15053"/>
        <dbReference type="ChEBI" id="CHEBI:15378"/>
        <dbReference type="ChEBI" id="CHEBI:57453"/>
        <dbReference type="ChEBI" id="CHEBI:143788"/>
        <dbReference type="ChEBI" id="CHEBI:147286"/>
        <dbReference type="ChEBI" id="CHEBI:195366"/>
        <dbReference type="EC" id="2.1.2.2"/>
    </reaction>
</comment>
<dbReference type="RefSeq" id="WP_183852139.1">
    <property type="nucleotide sequence ID" value="NZ_JACHOO010000001.1"/>
</dbReference>
<dbReference type="SUPFAM" id="SSF53328">
    <property type="entry name" value="Formyltransferase"/>
    <property type="match status" value="1"/>
</dbReference>
<dbReference type="GO" id="GO:0006189">
    <property type="term" value="P:'de novo' IMP biosynthetic process"/>
    <property type="evidence" value="ECO:0007669"/>
    <property type="project" value="UniProtKB-UniRule"/>
</dbReference>
<feature type="binding site" evidence="4">
    <location>
        <begin position="15"/>
        <end position="17"/>
    </location>
    <ligand>
        <name>N(1)-(5-phospho-beta-D-ribosyl)glycinamide</name>
        <dbReference type="ChEBI" id="CHEBI:143788"/>
    </ligand>
</feature>
<evidence type="ECO:0000313" key="7">
    <source>
        <dbReference type="Proteomes" id="UP000523821"/>
    </source>
</evidence>
<dbReference type="PANTHER" id="PTHR43369:SF2">
    <property type="entry name" value="PHOSPHORIBOSYLGLYCINAMIDE FORMYLTRANSFERASE"/>
    <property type="match status" value="1"/>
</dbReference>
<dbReference type="InterPro" id="IPR002376">
    <property type="entry name" value="Formyl_transf_N"/>
</dbReference>
<dbReference type="GO" id="GO:0005829">
    <property type="term" value="C:cytosol"/>
    <property type="evidence" value="ECO:0007669"/>
    <property type="project" value="TreeGrafter"/>
</dbReference>
<proteinExistence type="inferred from homology"/>
<feature type="active site" description="Proton donor" evidence="4">
    <location>
        <position position="112"/>
    </location>
</feature>
<comment type="caution">
    <text evidence="6">The sequence shown here is derived from an EMBL/GenBank/DDBJ whole genome shotgun (WGS) entry which is preliminary data.</text>
</comment>
<dbReference type="EC" id="2.1.2.2" evidence="4"/>
<feature type="binding site" evidence="4">
    <location>
        <position position="68"/>
    </location>
    <ligand>
        <name>(6R)-10-formyltetrahydrofolate</name>
        <dbReference type="ChEBI" id="CHEBI:195366"/>
    </ligand>
</feature>
<dbReference type="InterPro" id="IPR004607">
    <property type="entry name" value="GART"/>
</dbReference>
<dbReference type="Gene3D" id="3.40.50.170">
    <property type="entry name" value="Formyl transferase, N-terminal domain"/>
    <property type="match status" value="1"/>
</dbReference>
<comment type="similarity">
    <text evidence="4">Belongs to the GART family.</text>
</comment>
<dbReference type="PANTHER" id="PTHR43369">
    <property type="entry name" value="PHOSPHORIBOSYLGLYCINAMIDE FORMYLTRANSFERASE"/>
    <property type="match status" value="1"/>
</dbReference>
<dbReference type="NCBIfam" id="TIGR00639">
    <property type="entry name" value="PurN"/>
    <property type="match status" value="1"/>
</dbReference>
<feature type="binding site" evidence="4">
    <location>
        <position position="110"/>
    </location>
    <ligand>
        <name>(6R)-10-formyltetrahydrofolate</name>
        <dbReference type="ChEBI" id="CHEBI:195366"/>
    </ligand>
</feature>
<protein>
    <recommendedName>
        <fullName evidence="4">Phosphoribosylglycinamide formyltransferase</fullName>
        <ecNumber evidence="4">2.1.2.2</ecNumber>
    </recommendedName>
    <alternativeName>
        <fullName evidence="4">5'-phosphoribosylglycinamide transformylase</fullName>
    </alternativeName>
    <alternativeName>
        <fullName evidence="4">GAR transformylase</fullName>
        <shortName evidence="4">GART</shortName>
    </alternativeName>
</protein>
<evidence type="ECO:0000259" key="5">
    <source>
        <dbReference type="Pfam" id="PF00551"/>
    </source>
</evidence>
<comment type="pathway">
    <text evidence="1 4">Purine metabolism; IMP biosynthesis via de novo pathway; N(2)-formyl-N(1)-(5-phospho-D-ribosyl)glycinamide from N(1)-(5-phospho-D-ribosyl)glycinamide (10-formyl THF route): step 1/1.</text>
</comment>